<sequence length="298" mass="34836">MVGAEFDEKRLSQYDSATLVSHIVESCKISWNVSLLSPNLVAKHYSRGKEVDVLEAMARAGQLGIRVPCIRRTVERDNDFYIIMERIHGQTLEEAWKDLGWLTALCLAFQLRQFVRRMREATSSTAGSLSTGMCRSFWLEDFYKLPCHARPEAIPAFIRFWLNFVPLSRRKASVQPKKEFPSQHQTPLVFIHHDLAPRNMILDDKRHLWLLDWDYSGFYPIYFEFASMHNFSVPENWGWADRLCWEIFSWISVGRFSKQRKALEEIRPRFTRFPLGRKNEVLLDGAPSNAVHLRKPGM</sequence>
<dbReference type="PANTHER" id="PTHR21310:SF39">
    <property type="entry name" value="AMINOGLYCOSIDE PHOSPHOTRANSFERASE DOMAIN-CONTAINING PROTEIN"/>
    <property type="match status" value="1"/>
</dbReference>
<comment type="catalytic activity">
    <reaction evidence="2">
        <text>L-threonyl-[protein] + ATP = O-phospho-L-threonyl-[protein] + ADP + H(+)</text>
        <dbReference type="Rhea" id="RHEA:46608"/>
        <dbReference type="Rhea" id="RHEA-COMP:11060"/>
        <dbReference type="Rhea" id="RHEA-COMP:11605"/>
        <dbReference type="ChEBI" id="CHEBI:15378"/>
        <dbReference type="ChEBI" id="CHEBI:30013"/>
        <dbReference type="ChEBI" id="CHEBI:30616"/>
        <dbReference type="ChEBI" id="CHEBI:61977"/>
        <dbReference type="ChEBI" id="CHEBI:456216"/>
        <dbReference type="EC" id="2.7.11.1"/>
    </reaction>
</comment>
<dbReference type="Pfam" id="PF01636">
    <property type="entry name" value="APH"/>
    <property type="match status" value="1"/>
</dbReference>
<evidence type="ECO:0000313" key="5">
    <source>
        <dbReference type="EMBL" id="PGH28656.1"/>
    </source>
</evidence>
<keyword evidence="6" id="KW-1185">Reference proteome</keyword>
<dbReference type="PANTHER" id="PTHR21310">
    <property type="entry name" value="AMINOGLYCOSIDE PHOSPHOTRANSFERASE-RELATED-RELATED"/>
    <property type="match status" value="1"/>
</dbReference>
<evidence type="ECO:0000256" key="3">
    <source>
        <dbReference type="ARBA" id="ARBA00048679"/>
    </source>
</evidence>
<dbReference type="EC" id="2.7.11.1" evidence="1"/>
<dbReference type="STRING" id="73230.A0A2B7Z426"/>
<feature type="domain" description="Aminoglycoside phosphotransferase" evidence="4">
    <location>
        <begin position="49"/>
        <end position="235"/>
    </location>
</feature>
<dbReference type="SUPFAM" id="SSF56112">
    <property type="entry name" value="Protein kinase-like (PK-like)"/>
    <property type="match status" value="1"/>
</dbReference>
<gene>
    <name evidence="5" type="ORF">GX50_08604</name>
</gene>
<accession>A0A2B7Z426</accession>
<dbReference type="GO" id="GO:0004674">
    <property type="term" value="F:protein serine/threonine kinase activity"/>
    <property type="evidence" value="ECO:0007669"/>
    <property type="project" value="UniProtKB-EC"/>
</dbReference>
<dbReference type="AlphaFoldDB" id="A0A2B7Z426"/>
<dbReference type="InterPro" id="IPR011009">
    <property type="entry name" value="Kinase-like_dom_sf"/>
</dbReference>
<comment type="caution">
    <text evidence="5">The sequence shown here is derived from an EMBL/GenBank/DDBJ whole genome shotgun (WGS) entry which is preliminary data.</text>
</comment>
<dbReference type="Gene3D" id="3.90.1200.10">
    <property type="match status" value="1"/>
</dbReference>
<dbReference type="InterPro" id="IPR008266">
    <property type="entry name" value="Tyr_kinase_AS"/>
</dbReference>
<name>A0A2B7Z426_9EURO</name>
<dbReference type="Proteomes" id="UP000226031">
    <property type="component" value="Unassembled WGS sequence"/>
</dbReference>
<protein>
    <recommendedName>
        <fullName evidence="1">non-specific serine/threonine protein kinase</fullName>
        <ecNumber evidence="1">2.7.11.1</ecNumber>
    </recommendedName>
</protein>
<dbReference type="EMBL" id="PDND01000351">
    <property type="protein sequence ID" value="PGH28656.1"/>
    <property type="molecule type" value="Genomic_DNA"/>
</dbReference>
<evidence type="ECO:0000313" key="6">
    <source>
        <dbReference type="Proteomes" id="UP000226031"/>
    </source>
</evidence>
<dbReference type="InterPro" id="IPR002575">
    <property type="entry name" value="Aminoglycoside_PTrfase"/>
</dbReference>
<dbReference type="VEuPathDB" id="FungiDB:EMCG_02044"/>
<evidence type="ECO:0000256" key="2">
    <source>
        <dbReference type="ARBA" id="ARBA00047899"/>
    </source>
</evidence>
<dbReference type="InterPro" id="IPR051678">
    <property type="entry name" value="AGP_Transferase"/>
</dbReference>
<proteinExistence type="predicted"/>
<evidence type="ECO:0000256" key="1">
    <source>
        <dbReference type="ARBA" id="ARBA00012513"/>
    </source>
</evidence>
<dbReference type="PROSITE" id="PS00109">
    <property type="entry name" value="PROTEIN_KINASE_TYR"/>
    <property type="match status" value="1"/>
</dbReference>
<evidence type="ECO:0000259" key="4">
    <source>
        <dbReference type="Pfam" id="PF01636"/>
    </source>
</evidence>
<reference evidence="5 6" key="1">
    <citation type="submission" date="2017-10" db="EMBL/GenBank/DDBJ databases">
        <title>Comparative genomics in systemic dimorphic fungi from Ajellomycetaceae.</title>
        <authorList>
            <person name="Munoz J.F."/>
            <person name="Mcewen J.G."/>
            <person name="Clay O.K."/>
            <person name="Cuomo C.A."/>
        </authorList>
    </citation>
    <scope>NUCLEOTIDE SEQUENCE [LARGE SCALE GENOMIC DNA]</scope>
    <source>
        <strain evidence="5 6">UAMH4076</strain>
    </source>
</reference>
<organism evidence="5 6">
    <name type="scientific">[Emmonsia] crescens</name>
    <dbReference type="NCBI Taxonomy" id="73230"/>
    <lineage>
        <taxon>Eukaryota</taxon>
        <taxon>Fungi</taxon>
        <taxon>Dikarya</taxon>
        <taxon>Ascomycota</taxon>
        <taxon>Pezizomycotina</taxon>
        <taxon>Eurotiomycetes</taxon>
        <taxon>Eurotiomycetidae</taxon>
        <taxon>Onygenales</taxon>
        <taxon>Ajellomycetaceae</taxon>
        <taxon>Emergomyces</taxon>
    </lineage>
</organism>
<comment type="catalytic activity">
    <reaction evidence="3">
        <text>L-seryl-[protein] + ATP = O-phospho-L-seryl-[protein] + ADP + H(+)</text>
        <dbReference type="Rhea" id="RHEA:17989"/>
        <dbReference type="Rhea" id="RHEA-COMP:9863"/>
        <dbReference type="Rhea" id="RHEA-COMP:11604"/>
        <dbReference type="ChEBI" id="CHEBI:15378"/>
        <dbReference type="ChEBI" id="CHEBI:29999"/>
        <dbReference type="ChEBI" id="CHEBI:30616"/>
        <dbReference type="ChEBI" id="CHEBI:83421"/>
        <dbReference type="ChEBI" id="CHEBI:456216"/>
        <dbReference type="EC" id="2.7.11.1"/>
    </reaction>
</comment>